<feature type="compositionally biased region" description="Basic residues" evidence="1">
    <location>
        <begin position="1"/>
        <end position="24"/>
    </location>
</feature>
<comment type="caution">
    <text evidence="2">The sequence shown here is derived from an EMBL/GenBank/DDBJ whole genome shotgun (WGS) entry which is preliminary data.</text>
</comment>
<feature type="region of interest" description="Disordered" evidence="1">
    <location>
        <begin position="1"/>
        <end position="39"/>
    </location>
</feature>
<name>A0A2S8HSY6_9PSED</name>
<evidence type="ECO:0000256" key="1">
    <source>
        <dbReference type="SAM" id="MobiDB-lite"/>
    </source>
</evidence>
<accession>A0A2S8HSY6</accession>
<organism evidence="2 3">
    <name type="scientific">Pseudomonas frederiksbergensis</name>
    <dbReference type="NCBI Taxonomy" id="104087"/>
    <lineage>
        <taxon>Bacteria</taxon>
        <taxon>Pseudomonadati</taxon>
        <taxon>Pseudomonadota</taxon>
        <taxon>Gammaproteobacteria</taxon>
        <taxon>Pseudomonadales</taxon>
        <taxon>Pseudomonadaceae</taxon>
        <taxon>Pseudomonas</taxon>
    </lineage>
</organism>
<proteinExistence type="predicted"/>
<dbReference type="AlphaFoldDB" id="A0A2S8HSY6"/>
<dbReference type="EMBL" id="PUIN01000002">
    <property type="protein sequence ID" value="PQP05667.1"/>
    <property type="molecule type" value="Genomic_DNA"/>
</dbReference>
<protein>
    <submittedName>
        <fullName evidence="2">Uncharacterized protein</fullName>
    </submittedName>
</protein>
<dbReference type="Proteomes" id="UP000239687">
    <property type="component" value="Unassembled WGS sequence"/>
</dbReference>
<evidence type="ECO:0000313" key="3">
    <source>
        <dbReference type="Proteomes" id="UP000239687"/>
    </source>
</evidence>
<evidence type="ECO:0000313" key="2">
    <source>
        <dbReference type="EMBL" id="PQP05667.1"/>
    </source>
</evidence>
<gene>
    <name evidence="2" type="ORF">C5612_03255</name>
</gene>
<sequence>MSRVKVRVTKKQRQATRSGKKNYRKTLPSLDSGRSQKARKPQCAQRAWLWQLRVKREFLTVGELPQVTEEPALRLLDTRQVACHYAKQFLDGVA</sequence>
<reference evidence="2 3" key="1">
    <citation type="submission" date="2018-02" db="EMBL/GenBank/DDBJ databases">
        <title>Draft genome sequencing of Pseudomonas frederiksbergensis 11-D3.</title>
        <authorList>
            <person name="Zheng B.-X."/>
        </authorList>
    </citation>
    <scope>NUCLEOTIDE SEQUENCE [LARGE SCALE GENOMIC DNA]</scope>
    <source>
        <strain evidence="2 3">11-D3</strain>
    </source>
</reference>